<dbReference type="Gene3D" id="3.30.1390.10">
    <property type="match status" value="1"/>
</dbReference>
<evidence type="ECO:0000313" key="7">
    <source>
        <dbReference type="EMBL" id="OGE81042.1"/>
    </source>
</evidence>
<comment type="subunit">
    <text evidence="4">Homodimer. Part of the ribosomal stalk of the 50S ribosomal subunit. Forms a multimeric L10(L12)X complex, where L10 forms an elongated spine to which 2 to 4 L12 dimers bind in a sequential fashion. Binds GTP-bound translation factors.</text>
</comment>
<gene>
    <name evidence="4" type="primary">rplL</name>
    <name evidence="7" type="ORF">A2826_01285</name>
</gene>
<dbReference type="CDD" id="cd00387">
    <property type="entry name" value="Ribosomal_L7_L12"/>
    <property type="match status" value="1"/>
</dbReference>
<dbReference type="SUPFAM" id="SSF54736">
    <property type="entry name" value="ClpS-like"/>
    <property type="match status" value="1"/>
</dbReference>
<dbReference type="InterPro" id="IPR014719">
    <property type="entry name" value="Ribosomal_bL12_C/ClpS-like"/>
</dbReference>
<dbReference type="NCBIfam" id="TIGR00855">
    <property type="entry name" value="L12"/>
    <property type="match status" value="1"/>
</dbReference>
<evidence type="ECO:0000256" key="4">
    <source>
        <dbReference type="HAMAP-Rule" id="MF_00368"/>
    </source>
</evidence>
<dbReference type="Pfam" id="PF00542">
    <property type="entry name" value="Ribosomal_L12"/>
    <property type="match status" value="1"/>
</dbReference>
<comment type="caution">
    <text evidence="7">The sequence shown here is derived from an EMBL/GenBank/DDBJ whole genome shotgun (WGS) entry which is preliminary data.</text>
</comment>
<dbReference type="STRING" id="1817822.A2826_01285"/>
<dbReference type="GO" id="GO:0003735">
    <property type="term" value="F:structural constituent of ribosome"/>
    <property type="evidence" value="ECO:0007669"/>
    <property type="project" value="InterPro"/>
</dbReference>
<dbReference type="GO" id="GO:0003729">
    <property type="term" value="F:mRNA binding"/>
    <property type="evidence" value="ECO:0007669"/>
    <property type="project" value="TreeGrafter"/>
</dbReference>
<dbReference type="PANTHER" id="PTHR45987">
    <property type="entry name" value="39S RIBOSOMAL PROTEIN L12"/>
    <property type="match status" value="1"/>
</dbReference>
<evidence type="ECO:0000313" key="8">
    <source>
        <dbReference type="Proteomes" id="UP000177912"/>
    </source>
</evidence>
<dbReference type="HAMAP" id="MF_00368">
    <property type="entry name" value="Ribosomal_bL12"/>
    <property type="match status" value="1"/>
</dbReference>
<dbReference type="FunFam" id="3.30.1390.10:FF:000001">
    <property type="entry name" value="50S ribosomal protein L7/L12"/>
    <property type="match status" value="1"/>
</dbReference>
<evidence type="ECO:0000259" key="6">
    <source>
        <dbReference type="Pfam" id="PF16320"/>
    </source>
</evidence>
<dbReference type="EMBL" id="MFEI01000013">
    <property type="protein sequence ID" value="OGE81042.1"/>
    <property type="molecule type" value="Genomic_DNA"/>
</dbReference>
<dbReference type="InterPro" id="IPR000206">
    <property type="entry name" value="Ribosomal_bL12"/>
</dbReference>
<dbReference type="InterPro" id="IPR036235">
    <property type="entry name" value="Ribosomal_bL12_oligo_N_sf"/>
</dbReference>
<accession>A0A1F5NU24</accession>
<reference evidence="7 8" key="1">
    <citation type="journal article" date="2016" name="Nat. Commun.">
        <title>Thousands of microbial genomes shed light on interconnected biogeochemical processes in an aquifer system.</title>
        <authorList>
            <person name="Anantharaman K."/>
            <person name="Brown C.T."/>
            <person name="Hug L.A."/>
            <person name="Sharon I."/>
            <person name="Castelle C.J."/>
            <person name="Probst A.J."/>
            <person name="Thomas B.C."/>
            <person name="Singh A."/>
            <person name="Wilkins M.J."/>
            <person name="Karaoz U."/>
            <person name="Brodie E.L."/>
            <person name="Williams K.H."/>
            <person name="Hubbard S.S."/>
            <person name="Banfield J.F."/>
        </authorList>
    </citation>
    <scope>NUCLEOTIDE SEQUENCE [LARGE SCALE GENOMIC DNA]</scope>
</reference>
<comment type="function">
    <text evidence="4">Forms part of the ribosomal stalk which helps the ribosome interact with GTP-bound translation factors. Is thus essential for accurate translation.</text>
</comment>
<dbReference type="PANTHER" id="PTHR45987:SF4">
    <property type="entry name" value="LARGE RIBOSOMAL SUBUNIT PROTEIN BL12M"/>
    <property type="match status" value="1"/>
</dbReference>
<protein>
    <recommendedName>
        <fullName evidence="4">Large ribosomal subunit protein bL12</fullName>
    </recommendedName>
</protein>
<dbReference type="AlphaFoldDB" id="A0A1F5NU24"/>
<dbReference type="Gene3D" id="1.20.5.710">
    <property type="entry name" value="Single helix bin"/>
    <property type="match status" value="1"/>
</dbReference>
<feature type="domain" description="Large ribosomal subunit protein bL12 C-terminal" evidence="5">
    <location>
        <begin position="68"/>
        <end position="134"/>
    </location>
</feature>
<dbReference type="GO" id="GO:0006412">
    <property type="term" value="P:translation"/>
    <property type="evidence" value="ECO:0007669"/>
    <property type="project" value="UniProtKB-UniRule"/>
</dbReference>
<comment type="similarity">
    <text evidence="1 4">Belongs to the bacterial ribosomal protein bL12 family.</text>
</comment>
<evidence type="ECO:0000256" key="2">
    <source>
        <dbReference type="ARBA" id="ARBA00022980"/>
    </source>
</evidence>
<organism evidence="7 8">
    <name type="scientific">Candidatus Doudnabacteria bacterium RIFCSPHIGHO2_01_FULL_43_23</name>
    <dbReference type="NCBI Taxonomy" id="1817822"/>
    <lineage>
        <taxon>Bacteria</taxon>
        <taxon>Candidatus Doudnaibacteriota</taxon>
    </lineage>
</organism>
<dbReference type="Proteomes" id="UP000177912">
    <property type="component" value="Unassembled WGS sequence"/>
</dbReference>
<keyword evidence="3 4" id="KW-0687">Ribonucleoprotein</keyword>
<evidence type="ECO:0000256" key="1">
    <source>
        <dbReference type="ARBA" id="ARBA00007197"/>
    </source>
</evidence>
<keyword evidence="2 4" id="KW-0689">Ribosomal protein</keyword>
<evidence type="ECO:0000259" key="5">
    <source>
        <dbReference type="Pfam" id="PF00542"/>
    </source>
</evidence>
<evidence type="ECO:0000256" key="3">
    <source>
        <dbReference type="ARBA" id="ARBA00023274"/>
    </source>
</evidence>
<dbReference type="SUPFAM" id="SSF48300">
    <property type="entry name" value="Ribosomal protein L7/12, oligomerisation (N-terminal) domain"/>
    <property type="match status" value="1"/>
</dbReference>
<dbReference type="InterPro" id="IPR008932">
    <property type="entry name" value="Ribosomal_bL12_oligo"/>
</dbReference>
<feature type="domain" description="Large ribosomal subunit protein bL12 oligomerization" evidence="6">
    <location>
        <begin position="18"/>
        <end position="61"/>
    </location>
</feature>
<proteinExistence type="inferred from homology"/>
<dbReference type="Pfam" id="PF16320">
    <property type="entry name" value="Ribosomal_L12_N"/>
    <property type="match status" value="1"/>
</dbReference>
<dbReference type="GO" id="GO:0022625">
    <property type="term" value="C:cytosolic large ribosomal subunit"/>
    <property type="evidence" value="ECO:0007669"/>
    <property type="project" value="TreeGrafter"/>
</dbReference>
<name>A0A1F5NU24_9BACT</name>
<dbReference type="InterPro" id="IPR013823">
    <property type="entry name" value="Ribosomal_bL12_C"/>
</dbReference>
<sequence>MSEEQTAKVEIPEKFKPLVDQIDKLTALELSELVKSLEGHYGVSAAASMAVAVAGGAGESAAEEQSSFNVELTASGDKKINVIKVVKEVTGKGLKDAKDLVDGAPKVIKENVSKQEAEELKKKLEEAGATVTLK</sequence>